<dbReference type="PRINTS" id="PR00080">
    <property type="entry name" value="SDRFAMILY"/>
</dbReference>
<dbReference type="Proteomes" id="UP000193200">
    <property type="component" value="Unassembled WGS sequence"/>
</dbReference>
<dbReference type="PRINTS" id="PR00081">
    <property type="entry name" value="GDHRDH"/>
</dbReference>
<name>A0A1Y5SSC2_9PROT</name>
<reference evidence="3 4" key="1">
    <citation type="submission" date="2017-03" db="EMBL/GenBank/DDBJ databases">
        <authorList>
            <person name="Afonso C.L."/>
            <person name="Miller P.J."/>
            <person name="Scott M.A."/>
            <person name="Spackman E."/>
            <person name="Goraichik I."/>
            <person name="Dimitrov K.M."/>
            <person name="Suarez D.L."/>
            <person name="Swayne D.E."/>
        </authorList>
    </citation>
    <scope>NUCLEOTIDE SEQUENCE [LARGE SCALE GENOMIC DNA]</scope>
    <source>
        <strain evidence="3 4">CECT 7691</strain>
    </source>
</reference>
<keyword evidence="4" id="KW-1185">Reference proteome</keyword>
<dbReference type="Gene3D" id="3.40.50.720">
    <property type="entry name" value="NAD(P)-binding Rossmann-like Domain"/>
    <property type="match status" value="1"/>
</dbReference>
<dbReference type="RefSeq" id="WP_085883250.1">
    <property type="nucleotide sequence ID" value="NZ_FWFR01000001.1"/>
</dbReference>
<evidence type="ECO:0000313" key="3">
    <source>
        <dbReference type="EMBL" id="SLN47410.1"/>
    </source>
</evidence>
<keyword evidence="2 3" id="KW-0560">Oxidoreductase</keyword>
<evidence type="ECO:0000256" key="2">
    <source>
        <dbReference type="ARBA" id="ARBA00023002"/>
    </source>
</evidence>
<dbReference type="Pfam" id="PF13561">
    <property type="entry name" value="adh_short_C2"/>
    <property type="match status" value="1"/>
</dbReference>
<protein>
    <submittedName>
        <fullName evidence="3">Glucose 1-dehydrogenase</fullName>
        <ecNumber evidence="3">1.1.1.47</ecNumber>
    </submittedName>
</protein>
<dbReference type="PROSITE" id="PS00061">
    <property type="entry name" value="ADH_SHORT"/>
    <property type="match status" value="1"/>
</dbReference>
<proteinExistence type="inferred from homology"/>
<dbReference type="InterPro" id="IPR002347">
    <property type="entry name" value="SDR_fam"/>
</dbReference>
<dbReference type="FunFam" id="3.40.50.720:FF:000084">
    <property type="entry name" value="Short-chain dehydrogenase reductase"/>
    <property type="match status" value="1"/>
</dbReference>
<dbReference type="SUPFAM" id="SSF51735">
    <property type="entry name" value="NAD(P)-binding Rossmann-fold domains"/>
    <property type="match status" value="1"/>
</dbReference>
<organism evidence="3 4">
    <name type="scientific">Oceanibacterium hippocampi</name>
    <dbReference type="NCBI Taxonomy" id="745714"/>
    <lineage>
        <taxon>Bacteria</taxon>
        <taxon>Pseudomonadati</taxon>
        <taxon>Pseudomonadota</taxon>
        <taxon>Alphaproteobacteria</taxon>
        <taxon>Sneathiellales</taxon>
        <taxon>Sneathiellaceae</taxon>
        <taxon>Oceanibacterium</taxon>
    </lineage>
</organism>
<dbReference type="EMBL" id="FWFR01000001">
    <property type="protein sequence ID" value="SLN47410.1"/>
    <property type="molecule type" value="Genomic_DNA"/>
</dbReference>
<evidence type="ECO:0000313" key="4">
    <source>
        <dbReference type="Proteomes" id="UP000193200"/>
    </source>
</evidence>
<dbReference type="InParanoid" id="A0A1Y5SSC2"/>
<dbReference type="OrthoDB" id="20590at2"/>
<dbReference type="GO" id="GO:0047936">
    <property type="term" value="F:glucose 1-dehydrogenase [NAD(P)+] activity"/>
    <property type="evidence" value="ECO:0007669"/>
    <property type="project" value="UniProtKB-EC"/>
</dbReference>
<dbReference type="AlphaFoldDB" id="A0A1Y5SSC2"/>
<evidence type="ECO:0000256" key="1">
    <source>
        <dbReference type="ARBA" id="ARBA00006484"/>
    </source>
</evidence>
<accession>A0A1Y5SSC2</accession>
<dbReference type="InterPro" id="IPR036291">
    <property type="entry name" value="NAD(P)-bd_dom_sf"/>
</dbReference>
<gene>
    <name evidence="3" type="ORF">OCH7691_02047</name>
</gene>
<dbReference type="InterPro" id="IPR020904">
    <property type="entry name" value="Sc_DH/Rdtase_CS"/>
</dbReference>
<dbReference type="PANTHER" id="PTHR43639">
    <property type="entry name" value="OXIDOREDUCTASE, SHORT-CHAIN DEHYDROGENASE/REDUCTASE FAMILY (AFU_ORTHOLOGUE AFUA_5G02870)"/>
    <property type="match status" value="1"/>
</dbReference>
<dbReference type="PANTHER" id="PTHR43639:SF1">
    <property type="entry name" value="SHORT-CHAIN DEHYDROGENASE_REDUCTASE FAMILY PROTEIN"/>
    <property type="match status" value="1"/>
</dbReference>
<comment type="similarity">
    <text evidence="1">Belongs to the short-chain dehydrogenases/reductases (SDR) family.</text>
</comment>
<dbReference type="EC" id="1.1.1.47" evidence="3"/>
<sequence>MTERRTMIVTGASRGIGAAVALGAARRGWAVGVNYRTQPDEAEAVVRSIRNDGGEAVALAADLGDEAAIVAMFEAADRQLPPLGCLVNNAAGVAPRRLRLTDLDAAAINALLAVNVTGAMVAAREAVRRMATAGGGAGGSIVNVSSLAARHGAPNLYIHYAASKAAVDTFTHGLALEVAADGIRVNAVRPGLIDTEIHERAGMASRVEKVAPRLPMKRAGRPDEVADAILWLASEEASYVTGAILDVGGGA</sequence>